<dbReference type="GO" id="GO:0016301">
    <property type="term" value="F:kinase activity"/>
    <property type="evidence" value="ECO:0007669"/>
    <property type="project" value="UniProtKB-KW"/>
</dbReference>
<sequence>MDGQREKDEREKKESLRFLVKF</sequence>
<dbReference type="AlphaFoldDB" id="A0A2P2LXT8"/>
<dbReference type="EMBL" id="GGEC01042303">
    <property type="protein sequence ID" value="MBX22787.1"/>
    <property type="molecule type" value="Transcribed_RNA"/>
</dbReference>
<protein>
    <submittedName>
        <fullName evidence="1">Shaggy-related protein kinase eta</fullName>
    </submittedName>
</protein>
<organism evidence="1">
    <name type="scientific">Rhizophora mucronata</name>
    <name type="common">Asiatic mangrove</name>
    <dbReference type="NCBI Taxonomy" id="61149"/>
    <lineage>
        <taxon>Eukaryota</taxon>
        <taxon>Viridiplantae</taxon>
        <taxon>Streptophyta</taxon>
        <taxon>Embryophyta</taxon>
        <taxon>Tracheophyta</taxon>
        <taxon>Spermatophyta</taxon>
        <taxon>Magnoliopsida</taxon>
        <taxon>eudicotyledons</taxon>
        <taxon>Gunneridae</taxon>
        <taxon>Pentapetalae</taxon>
        <taxon>rosids</taxon>
        <taxon>fabids</taxon>
        <taxon>Malpighiales</taxon>
        <taxon>Rhizophoraceae</taxon>
        <taxon>Rhizophora</taxon>
    </lineage>
</organism>
<evidence type="ECO:0000313" key="1">
    <source>
        <dbReference type="EMBL" id="MBX22787.1"/>
    </source>
</evidence>
<reference evidence="1" key="1">
    <citation type="submission" date="2018-02" db="EMBL/GenBank/DDBJ databases">
        <title>Rhizophora mucronata_Transcriptome.</title>
        <authorList>
            <person name="Meera S.P."/>
            <person name="Sreeshan A."/>
            <person name="Augustine A."/>
        </authorList>
    </citation>
    <scope>NUCLEOTIDE SEQUENCE</scope>
    <source>
        <tissue evidence="1">Leaf</tissue>
    </source>
</reference>
<keyword evidence="1" id="KW-0418">Kinase</keyword>
<name>A0A2P2LXT8_RHIMU</name>
<keyword evidence="1" id="KW-0808">Transferase</keyword>
<accession>A0A2P2LXT8</accession>
<proteinExistence type="predicted"/>